<name>A0A2H3JAN4_WOLCO</name>
<protein>
    <recommendedName>
        <fullName evidence="1">Helicase MOV-10-like beta-barrel domain-containing protein</fullName>
    </recommendedName>
</protein>
<dbReference type="STRING" id="742152.A0A2H3JAN4"/>
<feature type="domain" description="Helicase MOV-10-like beta-barrel" evidence="1">
    <location>
        <begin position="71"/>
        <end position="150"/>
    </location>
</feature>
<evidence type="ECO:0000313" key="2">
    <source>
        <dbReference type="EMBL" id="PCH39290.1"/>
    </source>
</evidence>
<dbReference type="AlphaFoldDB" id="A0A2H3JAN4"/>
<organism evidence="2 3">
    <name type="scientific">Wolfiporia cocos (strain MD-104)</name>
    <name type="common">Brown rot fungus</name>
    <dbReference type="NCBI Taxonomy" id="742152"/>
    <lineage>
        <taxon>Eukaryota</taxon>
        <taxon>Fungi</taxon>
        <taxon>Dikarya</taxon>
        <taxon>Basidiomycota</taxon>
        <taxon>Agaricomycotina</taxon>
        <taxon>Agaricomycetes</taxon>
        <taxon>Polyporales</taxon>
        <taxon>Phaeolaceae</taxon>
        <taxon>Wolfiporia</taxon>
    </lineage>
</organism>
<dbReference type="InterPro" id="IPR049080">
    <property type="entry name" value="MOV-10-like_beta-barrel"/>
</dbReference>
<dbReference type="EMBL" id="KB467976">
    <property type="protein sequence ID" value="PCH39290.1"/>
    <property type="molecule type" value="Genomic_DNA"/>
</dbReference>
<dbReference type="Proteomes" id="UP000218811">
    <property type="component" value="Unassembled WGS sequence"/>
</dbReference>
<dbReference type="OrthoDB" id="6513042at2759"/>
<evidence type="ECO:0000259" key="1">
    <source>
        <dbReference type="Pfam" id="PF21634"/>
    </source>
</evidence>
<gene>
    <name evidence="2" type="ORF">WOLCODRAFT_158845</name>
</gene>
<accession>A0A2H3JAN4</accession>
<evidence type="ECO:0000313" key="3">
    <source>
        <dbReference type="Proteomes" id="UP000218811"/>
    </source>
</evidence>
<proteinExistence type="predicted"/>
<dbReference type="Pfam" id="PF21634">
    <property type="entry name" value="MOV-10_beta-barrel"/>
    <property type="match status" value="1"/>
</dbReference>
<keyword evidence="3" id="KW-1185">Reference proteome</keyword>
<reference evidence="2 3" key="1">
    <citation type="journal article" date="2012" name="Science">
        <title>The Paleozoic origin of enzymatic lignin decomposition reconstructed from 31 fungal genomes.</title>
        <authorList>
            <person name="Floudas D."/>
            <person name="Binder M."/>
            <person name="Riley R."/>
            <person name="Barry K."/>
            <person name="Blanchette R.A."/>
            <person name="Henrissat B."/>
            <person name="Martinez A.T."/>
            <person name="Otillar R."/>
            <person name="Spatafora J.W."/>
            <person name="Yadav J.S."/>
            <person name="Aerts A."/>
            <person name="Benoit I."/>
            <person name="Boyd A."/>
            <person name="Carlson A."/>
            <person name="Copeland A."/>
            <person name="Coutinho P.M."/>
            <person name="de Vries R.P."/>
            <person name="Ferreira P."/>
            <person name="Findley K."/>
            <person name="Foster B."/>
            <person name="Gaskell J."/>
            <person name="Glotzer D."/>
            <person name="Gorecki P."/>
            <person name="Heitman J."/>
            <person name="Hesse C."/>
            <person name="Hori C."/>
            <person name="Igarashi K."/>
            <person name="Jurgens J.A."/>
            <person name="Kallen N."/>
            <person name="Kersten P."/>
            <person name="Kohler A."/>
            <person name="Kuees U."/>
            <person name="Kumar T.K.A."/>
            <person name="Kuo A."/>
            <person name="LaButti K."/>
            <person name="Larrondo L.F."/>
            <person name="Lindquist E."/>
            <person name="Ling A."/>
            <person name="Lombard V."/>
            <person name="Lucas S."/>
            <person name="Lundell T."/>
            <person name="Martin R."/>
            <person name="McLaughlin D.J."/>
            <person name="Morgenstern I."/>
            <person name="Morin E."/>
            <person name="Murat C."/>
            <person name="Nagy L.G."/>
            <person name="Nolan M."/>
            <person name="Ohm R.A."/>
            <person name="Patyshakuliyeva A."/>
            <person name="Rokas A."/>
            <person name="Ruiz-Duenas F.J."/>
            <person name="Sabat G."/>
            <person name="Salamov A."/>
            <person name="Samejima M."/>
            <person name="Schmutz J."/>
            <person name="Slot J.C."/>
            <person name="St John F."/>
            <person name="Stenlid J."/>
            <person name="Sun H."/>
            <person name="Sun S."/>
            <person name="Syed K."/>
            <person name="Tsang A."/>
            <person name="Wiebenga A."/>
            <person name="Young D."/>
            <person name="Pisabarro A."/>
            <person name="Eastwood D.C."/>
            <person name="Martin F."/>
            <person name="Cullen D."/>
            <person name="Grigoriev I.V."/>
            <person name="Hibbett D.S."/>
        </authorList>
    </citation>
    <scope>NUCLEOTIDE SEQUENCE [LARGE SCALE GENOMIC DNA]</scope>
    <source>
        <strain evidence="2 3">MD-104</strain>
    </source>
</reference>
<sequence>MLNMPEPELNAILMLRPLTWNLAEAINNLAHQARVKGFLPGGLSIWNYSEFWKVLLHLEEDMQSMELSCYNLSNTEMKAVYPKYRLSVPGLSEGKPSAIVGDKILVKKSNDDSDSWYMGIVHAIGFKELDLYVNGGFSLHRSGNKVDVRFQLLTPARILFPEGRHTDGLRRCSEAQLVSLNLMNAAMADHLEQLEAVVAIANMPPGSVAFVVFTP</sequence>